<evidence type="ECO:0000313" key="1">
    <source>
        <dbReference type="EMBL" id="MCY6372595.1"/>
    </source>
</evidence>
<evidence type="ECO:0000313" key="2">
    <source>
        <dbReference type="Proteomes" id="UP001079657"/>
    </source>
</evidence>
<dbReference type="Proteomes" id="UP001079657">
    <property type="component" value="Unassembled WGS sequence"/>
</dbReference>
<keyword evidence="2" id="KW-1185">Reference proteome</keyword>
<protein>
    <submittedName>
        <fullName evidence="1">Uncharacterized protein</fullName>
    </submittedName>
</protein>
<dbReference type="EMBL" id="JAPQES010000007">
    <property type="protein sequence ID" value="MCY6372595.1"/>
    <property type="molecule type" value="Genomic_DNA"/>
</dbReference>
<comment type="caution">
    <text evidence="1">The sequence shown here is derived from an EMBL/GenBank/DDBJ whole genome shotgun (WGS) entry which is preliminary data.</text>
</comment>
<proteinExistence type="predicted"/>
<gene>
    <name evidence="1" type="ORF">OXH55_18345</name>
</gene>
<name>A0ABT4CU48_9CLOT</name>
<organism evidence="1 2">
    <name type="scientific">Clostridium ganghwense</name>
    <dbReference type="NCBI Taxonomy" id="312089"/>
    <lineage>
        <taxon>Bacteria</taxon>
        <taxon>Bacillati</taxon>
        <taxon>Bacillota</taxon>
        <taxon>Clostridia</taxon>
        <taxon>Eubacteriales</taxon>
        <taxon>Clostridiaceae</taxon>
        <taxon>Clostridium</taxon>
    </lineage>
</organism>
<sequence>MNNSINDFLKSKGIYSLKINGQVVLHQNNLYNTALTNKSSNKNTKTNIK</sequence>
<dbReference type="RefSeq" id="WP_268051605.1">
    <property type="nucleotide sequence ID" value="NZ_JAPQES010000007.1"/>
</dbReference>
<accession>A0ABT4CU48</accession>
<reference evidence="1" key="1">
    <citation type="submission" date="2022-12" db="EMBL/GenBank/DDBJ databases">
        <authorList>
            <person name="Wang J."/>
        </authorList>
    </citation>
    <scope>NUCLEOTIDE SEQUENCE</scope>
    <source>
        <strain evidence="1">HY-42-06</strain>
    </source>
</reference>